<accession>A0A3S9WBS1</accession>
<evidence type="ECO:0000313" key="3">
    <source>
        <dbReference type="Proteomes" id="UP000276888"/>
    </source>
</evidence>
<reference evidence="2 3" key="1">
    <citation type="submission" date="2018-08" db="EMBL/GenBank/DDBJ databases">
        <title>Microbacterium lemovicicum sp. nov., a bacterium isolated from a natural uranium-rich soil.</title>
        <authorList>
            <person name="ORTET P."/>
        </authorList>
    </citation>
    <scope>NUCLEOTIDE SEQUENCE [LARGE SCALE GENOMIC DNA]</scope>
    <source>
        <strain evidence="2 3">Viu22</strain>
    </source>
</reference>
<feature type="transmembrane region" description="Helical" evidence="1">
    <location>
        <begin position="25"/>
        <end position="49"/>
    </location>
</feature>
<keyword evidence="1" id="KW-0812">Transmembrane</keyword>
<sequence length="211" mass="22308">MDAALCQSDNVKLYSDFAPRRTRQIVADVVAIALILAWVWLGATVYGAIRSLEAFGQQMQDAGAGFRANMDDLGDRLGSVPLLGSGIRAPFDGASSAGSALEAAGVSQQELTQQLATTVGVGVALLPILVILAAWLIPRLRFAIRAGRTQTLVRTGVSLDLLALRALSNQRLRAIAAISPDALGAWQRRDPVVVKQLAALELQSSGIRVVP</sequence>
<keyword evidence="1" id="KW-0472">Membrane</keyword>
<organism evidence="2 3">
    <name type="scientific">Microbacterium lemovicicum</name>
    <dbReference type="NCBI Taxonomy" id="1072463"/>
    <lineage>
        <taxon>Bacteria</taxon>
        <taxon>Bacillati</taxon>
        <taxon>Actinomycetota</taxon>
        <taxon>Actinomycetes</taxon>
        <taxon>Micrococcales</taxon>
        <taxon>Microbacteriaceae</taxon>
        <taxon>Microbacterium</taxon>
    </lineage>
</organism>
<keyword evidence="1" id="KW-1133">Transmembrane helix</keyword>
<proteinExistence type="predicted"/>
<gene>
    <name evidence="2" type="ORF">CVS47_02148</name>
</gene>
<feature type="transmembrane region" description="Helical" evidence="1">
    <location>
        <begin position="115"/>
        <end position="137"/>
    </location>
</feature>
<protein>
    <submittedName>
        <fullName evidence="2">Uncharacterized protein</fullName>
    </submittedName>
</protein>
<dbReference type="EMBL" id="CP031423">
    <property type="protein sequence ID" value="AZS37511.1"/>
    <property type="molecule type" value="Genomic_DNA"/>
</dbReference>
<dbReference type="AlphaFoldDB" id="A0A3S9WBS1"/>
<dbReference type="Proteomes" id="UP000276888">
    <property type="component" value="Chromosome"/>
</dbReference>
<evidence type="ECO:0000313" key="2">
    <source>
        <dbReference type="EMBL" id="AZS37511.1"/>
    </source>
</evidence>
<evidence type="ECO:0000256" key="1">
    <source>
        <dbReference type="SAM" id="Phobius"/>
    </source>
</evidence>
<dbReference type="KEGG" id="mlv:CVS47_02148"/>
<keyword evidence="3" id="KW-1185">Reference proteome</keyword>
<name>A0A3S9WBS1_9MICO</name>